<dbReference type="AlphaFoldDB" id="A0A3A9AVX0"/>
<dbReference type="Pfam" id="PF11258">
    <property type="entry name" value="DUF3048"/>
    <property type="match status" value="1"/>
</dbReference>
<feature type="domain" description="DUF3048" evidence="4">
    <location>
        <begin position="261"/>
        <end position="370"/>
    </location>
</feature>
<dbReference type="Gene3D" id="3.50.90.10">
    <property type="entry name" value="YerB-like"/>
    <property type="match status" value="1"/>
</dbReference>
<gene>
    <name evidence="5" type="ORF">D7V94_08720</name>
</gene>
<dbReference type="EMBL" id="RAYQ01000008">
    <property type="protein sequence ID" value="RKI91683.1"/>
    <property type="molecule type" value="Genomic_DNA"/>
</dbReference>
<sequence length="388" mass="44741">MKKFQKIIMTCLFPLLLFSGCTSKDAPKTALEPIDNPQSVTQTSLPEKAGEDMFSPEPATDLPPMEGMVRSRITNEWIDEKTAKRRPISFMVPNTKTASQYGISKADILYECNVESNITRLMGICESWDDTDKIGNIRSSRDYFMYWSFEWDAFHIHYGGPFYMDDLLDRNDSDNINLNIDISKTYHFRDVAKNDFDNAFTSSSLIKKYINNAGYSLNYRDNYSDEQHFLFSSDQNPNMLTQYTDSIRAYEVDMSLAYPLTNCYFKYNKDTGLYDRYQHLPGTPDGPHVDLAANTPLTFKNLLVQSTYFEVRDQKGYLSFQCHDTTRDGWFFTNGRGIHVTWEKTSDYGATRYYDDNGNEIKLNTGKTMICILPNDDAFMVDGKTITM</sequence>
<feature type="compositionally biased region" description="Polar residues" evidence="1">
    <location>
        <begin position="36"/>
        <end position="45"/>
    </location>
</feature>
<dbReference type="InterPro" id="IPR021416">
    <property type="entry name" value="DUF3048_N"/>
</dbReference>
<protein>
    <submittedName>
        <fullName evidence="5">DUF3048 domain-containing protein</fullName>
    </submittedName>
</protein>
<dbReference type="SUPFAM" id="SSF159774">
    <property type="entry name" value="YerB-like"/>
    <property type="match status" value="1"/>
</dbReference>
<evidence type="ECO:0000313" key="5">
    <source>
        <dbReference type="EMBL" id="RKI91683.1"/>
    </source>
</evidence>
<keyword evidence="2" id="KW-0732">Signal</keyword>
<feature type="region of interest" description="Disordered" evidence="1">
    <location>
        <begin position="29"/>
        <end position="65"/>
    </location>
</feature>
<feature type="chain" id="PRO_5017442221" evidence="2">
    <location>
        <begin position="25"/>
        <end position="388"/>
    </location>
</feature>
<dbReference type="Proteomes" id="UP000280696">
    <property type="component" value="Unassembled WGS sequence"/>
</dbReference>
<dbReference type="Pfam" id="PF17479">
    <property type="entry name" value="DUF3048_C"/>
    <property type="match status" value="1"/>
</dbReference>
<dbReference type="PROSITE" id="PS51257">
    <property type="entry name" value="PROKAR_LIPOPROTEIN"/>
    <property type="match status" value="1"/>
</dbReference>
<reference evidence="5 6" key="1">
    <citation type="submission" date="2018-09" db="EMBL/GenBank/DDBJ databases">
        <title>Murine metabolic-syndrome-specific gut microbial biobank.</title>
        <authorList>
            <person name="Liu C."/>
        </authorList>
    </citation>
    <scope>NUCLEOTIDE SEQUENCE [LARGE SCALE GENOMIC DNA]</scope>
    <source>
        <strain evidence="5 6">0.1xD8-82</strain>
    </source>
</reference>
<proteinExistence type="predicted"/>
<dbReference type="RefSeq" id="WP_120468843.1">
    <property type="nucleotide sequence ID" value="NZ_RAYQ01000008.1"/>
</dbReference>
<accession>A0A3A9AVX0</accession>
<evidence type="ECO:0000259" key="3">
    <source>
        <dbReference type="Pfam" id="PF11258"/>
    </source>
</evidence>
<comment type="caution">
    <text evidence="5">The sequence shown here is derived from an EMBL/GenBank/DDBJ whole genome shotgun (WGS) entry which is preliminary data.</text>
</comment>
<organism evidence="5 6">
    <name type="scientific">Parablautia intestinalis</name>
    <dbReference type="NCBI Taxonomy" id="2320100"/>
    <lineage>
        <taxon>Bacteria</taxon>
        <taxon>Bacillati</taxon>
        <taxon>Bacillota</taxon>
        <taxon>Clostridia</taxon>
        <taxon>Lachnospirales</taxon>
        <taxon>Lachnospiraceae</taxon>
        <taxon>Parablautia</taxon>
    </lineage>
</organism>
<evidence type="ECO:0000256" key="1">
    <source>
        <dbReference type="SAM" id="MobiDB-lite"/>
    </source>
</evidence>
<evidence type="ECO:0000256" key="2">
    <source>
        <dbReference type="SAM" id="SignalP"/>
    </source>
</evidence>
<evidence type="ECO:0000313" key="6">
    <source>
        <dbReference type="Proteomes" id="UP000280696"/>
    </source>
</evidence>
<keyword evidence="6" id="KW-1185">Reference proteome</keyword>
<evidence type="ECO:0000259" key="4">
    <source>
        <dbReference type="Pfam" id="PF17479"/>
    </source>
</evidence>
<name>A0A3A9AVX0_9FIRM</name>
<dbReference type="InterPro" id="IPR035328">
    <property type="entry name" value="DUF3048_C"/>
</dbReference>
<dbReference type="InterPro" id="IPR023158">
    <property type="entry name" value="YerB-like_sf"/>
</dbReference>
<dbReference type="OrthoDB" id="9779102at2"/>
<feature type="signal peptide" evidence="2">
    <location>
        <begin position="1"/>
        <end position="24"/>
    </location>
</feature>
<feature type="domain" description="DUF3048" evidence="3">
    <location>
        <begin position="74"/>
        <end position="216"/>
    </location>
</feature>